<organism evidence="4 5">
    <name type="scientific">Streptomyces calidiresistens</name>
    <dbReference type="NCBI Taxonomy" id="1485586"/>
    <lineage>
        <taxon>Bacteria</taxon>
        <taxon>Bacillati</taxon>
        <taxon>Actinomycetota</taxon>
        <taxon>Actinomycetes</taxon>
        <taxon>Kitasatosporales</taxon>
        <taxon>Streptomycetaceae</taxon>
        <taxon>Streptomyces</taxon>
    </lineage>
</organism>
<evidence type="ECO:0000256" key="2">
    <source>
        <dbReference type="SAM" id="MobiDB-lite"/>
    </source>
</evidence>
<feature type="domain" description="Semialdehyde dehydrogenase NAD-binding" evidence="3">
    <location>
        <begin position="10"/>
        <end position="123"/>
    </location>
</feature>
<accession>A0A7W3T5X8</accession>
<evidence type="ECO:0000313" key="4">
    <source>
        <dbReference type="EMBL" id="MBB0231552.1"/>
    </source>
</evidence>
<dbReference type="InterPro" id="IPR000534">
    <property type="entry name" value="Semialdehyde_DH_NAD-bd"/>
</dbReference>
<reference evidence="5" key="1">
    <citation type="submission" date="2019-10" db="EMBL/GenBank/DDBJ databases">
        <title>Streptomyces sp. nov., a novel actinobacterium isolated from alkaline environment.</title>
        <authorList>
            <person name="Golinska P."/>
        </authorList>
    </citation>
    <scope>NUCLEOTIDE SEQUENCE [LARGE SCALE GENOMIC DNA]</scope>
    <source>
        <strain evidence="5">DSM 42108</strain>
    </source>
</reference>
<dbReference type="InterPro" id="IPR036291">
    <property type="entry name" value="NAD(P)-bd_dom_sf"/>
</dbReference>
<evidence type="ECO:0000256" key="1">
    <source>
        <dbReference type="ARBA" id="ARBA00010584"/>
    </source>
</evidence>
<dbReference type="EC" id="1.2.1.11" evidence="4"/>
<comment type="caution">
    <text evidence="4">The sequence shown here is derived from an EMBL/GenBank/DDBJ whole genome shotgun (WGS) entry which is preliminary data.</text>
</comment>
<evidence type="ECO:0000259" key="3">
    <source>
        <dbReference type="SMART" id="SM00859"/>
    </source>
</evidence>
<feature type="compositionally biased region" description="Basic and acidic residues" evidence="2">
    <location>
        <begin position="214"/>
        <end position="224"/>
    </location>
</feature>
<dbReference type="Pfam" id="PF02774">
    <property type="entry name" value="Semialdhyde_dhC"/>
    <property type="match status" value="1"/>
</dbReference>
<evidence type="ECO:0000313" key="5">
    <source>
        <dbReference type="Proteomes" id="UP000530234"/>
    </source>
</evidence>
<feature type="region of interest" description="Disordered" evidence="2">
    <location>
        <begin position="342"/>
        <end position="373"/>
    </location>
</feature>
<protein>
    <submittedName>
        <fullName evidence="4">Aspartate-semialdehyde dehydrogenase</fullName>
        <ecNumber evidence="4">1.2.1.11</ecNumber>
    </submittedName>
</protein>
<name>A0A7W3T5X8_9ACTN</name>
<dbReference type="Pfam" id="PF01118">
    <property type="entry name" value="Semialdhyde_dh"/>
    <property type="match status" value="1"/>
</dbReference>
<dbReference type="PIRSF" id="PIRSF000148">
    <property type="entry name" value="ASA_dh"/>
    <property type="match status" value="1"/>
</dbReference>
<dbReference type="GO" id="GO:0004073">
    <property type="term" value="F:aspartate-semialdehyde dehydrogenase activity"/>
    <property type="evidence" value="ECO:0007669"/>
    <property type="project" value="UniProtKB-EC"/>
</dbReference>
<keyword evidence="4" id="KW-0560">Oxidoreductase</keyword>
<dbReference type="RefSeq" id="WP_182666037.1">
    <property type="nucleotide sequence ID" value="NZ_VKHS01000552.1"/>
</dbReference>
<dbReference type="SUPFAM" id="SSF55347">
    <property type="entry name" value="Glyceraldehyde-3-phosphate dehydrogenase-like, C-terminal domain"/>
    <property type="match status" value="1"/>
</dbReference>
<dbReference type="AlphaFoldDB" id="A0A7W3T5X8"/>
<dbReference type="Gene3D" id="3.40.50.720">
    <property type="entry name" value="NAD(P)-binding Rossmann-like Domain"/>
    <property type="match status" value="1"/>
</dbReference>
<proteinExistence type="inferred from homology"/>
<gene>
    <name evidence="4" type="ORF">FOE67_19105</name>
</gene>
<dbReference type="PANTHER" id="PTHR46278">
    <property type="entry name" value="DEHYDROGENASE, PUTATIVE-RELATED"/>
    <property type="match status" value="1"/>
</dbReference>
<feature type="region of interest" description="Disordered" evidence="2">
    <location>
        <begin position="202"/>
        <end position="224"/>
    </location>
</feature>
<keyword evidence="5" id="KW-1185">Reference proteome</keyword>
<dbReference type="GO" id="GO:0046983">
    <property type="term" value="F:protein dimerization activity"/>
    <property type="evidence" value="ECO:0007669"/>
    <property type="project" value="InterPro"/>
</dbReference>
<comment type="similarity">
    <text evidence="1">Belongs to the aspartate-semialdehyde dehydrogenase family.</text>
</comment>
<dbReference type="EMBL" id="VKHS01000552">
    <property type="protein sequence ID" value="MBB0231552.1"/>
    <property type="molecule type" value="Genomic_DNA"/>
</dbReference>
<dbReference type="GO" id="GO:0008652">
    <property type="term" value="P:amino acid biosynthetic process"/>
    <property type="evidence" value="ECO:0007669"/>
    <property type="project" value="InterPro"/>
</dbReference>
<dbReference type="GO" id="GO:0051287">
    <property type="term" value="F:NAD binding"/>
    <property type="evidence" value="ECO:0007669"/>
    <property type="project" value="InterPro"/>
</dbReference>
<dbReference type="Proteomes" id="UP000530234">
    <property type="component" value="Unassembled WGS sequence"/>
</dbReference>
<dbReference type="SMART" id="SM00859">
    <property type="entry name" value="Semialdhyde_dh"/>
    <property type="match status" value="1"/>
</dbReference>
<dbReference type="InterPro" id="IPR012280">
    <property type="entry name" value="Semialdhyde_DH_dimer_dom"/>
</dbReference>
<sequence>MTRVAHPAPRLVLVGATDARGTALVELIEERNPTGYGELRLVDPTGRRRAVGSRRTPALPLEEAVFEGADVVFLCSGSGISRRWARPAARRGALVVDTSDAFRGDPEVSPVVPEVNGTTAARLPSGSVVASPRPMTVALARLLHGVERACGVRQAVVSTYQAASGAGHPGMEELLEGSELALRDPDAEPPSESFRPPLAFNAVPAVGGPLPDRSTTEEERLTRETRRVLNRPRLNLTVTCVSVPVVSGHSATLFVEAEVPMRRRELVRLLGSLPGVVVHDAADPRQTPTPLTAGDPDTVHVGRVRVVPHDPRGFWLWLTLDDLRAGSARNALGIAEAYLARRGTPVPGTGTHADGAGPRRAGGRGSLPVRSRG</sequence>
<dbReference type="SUPFAM" id="SSF51735">
    <property type="entry name" value="NAD(P)-binding Rossmann-fold domains"/>
    <property type="match status" value="1"/>
</dbReference>
<dbReference type="PANTHER" id="PTHR46278:SF2">
    <property type="entry name" value="ASPARTATE-SEMIALDEHYDE DEHYDROGENASE"/>
    <property type="match status" value="1"/>
</dbReference>
<dbReference type="Gene3D" id="3.30.360.10">
    <property type="entry name" value="Dihydrodipicolinate Reductase, domain 2"/>
    <property type="match status" value="1"/>
</dbReference>
<dbReference type="NCBIfam" id="NF011456">
    <property type="entry name" value="PRK14874.1"/>
    <property type="match status" value="1"/>
</dbReference>